<feature type="domain" description="Calcineurin-like phosphoesterase" evidence="1">
    <location>
        <begin position="370"/>
        <end position="520"/>
    </location>
</feature>
<evidence type="ECO:0000259" key="1">
    <source>
        <dbReference type="Pfam" id="PF00149"/>
    </source>
</evidence>
<dbReference type="InterPro" id="IPR004843">
    <property type="entry name" value="Calcineurin-like_PHP"/>
</dbReference>
<dbReference type="Gene3D" id="3.60.21.10">
    <property type="match status" value="1"/>
</dbReference>
<dbReference type="Proteomes" id="UP000309488">
    <property type="component" value="Unassembled WGS sequence"/>
</dbReference>
<dbReference type="OrthoDB" id="7550081at2"/>
<dbReference type="PANTHER" id="PTHR46546">
    <property type="entry name" value="SHEWANELLA-LIKE PROTEIN PHOSPHATASE 1"/>
    <property type="match status" value="1"/>
</dbReference>
<dbReference type="GO" id="GO:0016787">
    <property type="term" value="F:hydrolase activity"/>
    <property type="evidence" value="ECO:0007669"/>
    <property type="project" value="InterPro"/>
</dbReference>
<evidence type="ECO:0000313" key="2">
    <source>
        <dbReference type="EMBL" id="TKC10669.1"/>
    </source>
</evidence>
<dbReference type="PANTHER" id="PTHR46546:SF4">
    <property type="entry name" value="SHEWANELLA-LIKE PROTEIN PHOSPHATASE 1"/>
    <property type="match status" value="1"/>
</dbReference>
<name>A0A4U1CWI5_9SPHI</name>
<proteinExistence type="predicted"/>
<dbReference type="EMBL" id="SWBR01000002">
    <property type="protein sequence ID" value="TKC10669.1"/>
    <property type="molecule type" value="Genomic_DNA"/>
</dbReference>
<dbReference type="AlphaFoldDB" id="A0A4U1CWI5"/>
<dbReference type="Pfam" id="PF00149">
    <property type="entry name" value="Metallophos"/>
    <property type="match status" value="1"/>
</dbReference>
<evidence type="ECO:0000313" key="3">
    <source>
        <dbReference type="Proteomes" id="UP000309488"/>
    </source>
</evidence>
<dbReference type="Gene3D" id="2.60.120.260">
    <property type="entry name" value="Galactose-binding domain-like"/>
    <property type="match status" value="1"/>
</dbReference>
<reference evidence="2 3" key="1">
    <citation type="submission" date="2019-04" db="EMBL/GenBank/DDBJ databases">
        <title>Pedobacter sp. RP-3-22 sp. nov., isolated from Arctic soil.</title>
        <authorList>
            <person name="Dahal R.H."/>
            <person name="Kim D.-U."/>
        </authorList>
    </citation>
    <scope>NUCLEOTIDE SEQUENCE [LARGE SCALE GENOMIC DNA]</scope>
    <source>
        <strain evidence="2 3">RP-3-22</strain>
    </source>
</reference>
<organism evidence="2 3">
    <name type="scientific">Pedobacter polaris</name>
    <dbReference type="NCBI Taxonomy" id="2571273"/>
    <lineage>
        <taxon>Bacteria</taxon>
        <taxon>Pseudomonadati</taxon>
        <taxon>Bacteroidota</taxon>
        <taxon>Sphingobacteriia</taxon>
        <taxon>Sphingobacteriales</taxon>
        <taxon>Sphingobacteriaceae</taxon>
        <taxon>Pedobacter</taxon>
    </lineage>
</organism>
<keyword evidence="3" id="KW-1185">Reference proteome</keyword>
<dbReference type="SUPFAM" id="SSF56300">
    <property type="entry name" value="Metallo-dependent phosphatases"/>
    <property type="match status" value="1"/>
</dbReference>
<sequence>MLFLWAHWSLTDHFLPDLSITDCLINELYNFKVTGILTVLNNYVTLLDKLQKVKRLFLWPRKTYKKFTSIHLSKSKKMKNRLLFVSSTIIALAIISCQKSSISSTSEIKLKQEAATTGTLATGTITTGTILDPGSSWKYLSNGANQGSAWRSPTFDDASWNTGSGQFGFGDGDEATVLQSGFITYYFRKHINIADRNALGDSVVLSMIHDDAAVVYINGSEVMRTSLLPQTGTITYTTGTSAYIPTAQENNFFSYKIASSHFNTGDNVIAIEVHNQNASSSDVSFDCAIKNFVASAFDPDGPYVFYRNNQYVVKSINRERGYITQTYATRDQVNLNIELPGGDSFAVNLKPQLISREPAESPTLPAKYFATSDIEGGIDGFIMLLKKANIINNSYNWSYGSGHLYIMGDVFDRGEYVTQCLWLIYKLEQEAVAAGGKVHFILGNHDIMNMIGDYRYVNAKYITNAQTMGETYGALYDANSELGKWLRSKNILEKSGSTLFLHAGISPDVVALNQTVTQLNTHVISVINKTCTTQDCKTATSGSVGLYWYRGMAEQALTQVQVNSILTKFGADRTYIGHTILNNQITLLYQNKVLEIDLQHANNYLNGYMQGVYYNNGCYFKFHATQSQVIYTPLIGTNCTAP</sequence>
<protein>
    <recommendedName>
        <fullName evidence="1">Calcineurin-like phosphoesterase domain-containing protein</fullName>
    </recommendedName>
</protein>
<comment type="caution">
    <text evidence="2">The sequence shown here is derived from an EMBL/GenBank/DDBJ whole genome shotgun (WGS) entry which is preliminary data.</text>
</comment>
<accession>A0A4U1CWI5</accession>
<gene>
    <name evidence="2" type="ORF">FA048_10860</name>
</gene>
<dbReference type="InterPro" id="IPR029052">
    <property type="entry name" value="Metallo-depent_PP-like"/>
</dbReference>